<evidence type="ECO:0000313" key="2">
    <source>
        <dbReference type="EMBL" id="ERN40903.1"/>
    </source>
</evidence>
<accession>U5D8G2</accession>
<keyword evidence="3" id="KW-1185">Reference proteome</keyword>
<comment type="caution">
    <text evidence="2">The sequence shown here is derived from an EMBL/GenBank/DDBJ whole genome shotgun (WGS) entry which is preliminary data.</text>
</comment>
<dbReference type="Pfam" id="PF08818">
    <property type="entry name" value="DUF1801"/>
    <property type="match status" value="1"/>
</dbReference>
<dbReference type="AlphaFoldDB" id="U5D8G2"/>
<dbReference type="Proteomes" id="UP000016960">
    <property type="component" value="Unassembled WGS sequence"/>
</dbReference>
<gene>
    <name evidence="2" type="ORF">KR51_00025510</name>
</gene>
<protein>
    <recommendedName>
        <fullName evidence="1">YdhG-like domain-containing protein</fullName>
    </recommendedName>
</protein>
<dbReference type="RefSeq" id="WP_022607895.1">
    <property type="nucleotide sequence ID" value="NZ_ASSJ01000065.1"/>
</dbReference>
<feature type="domain" description="YdhG-like" evidence="1">
    <location>
        <begin position="21"/>
        <end position="129"/>
    </location>
</feature>
<dbReference type="STRING" id="582515.KR51_00025510"/>
<dbReference type="eggNOG" id="COG5646">
    <property type="taxonomic scope" value="Bacteria"/>
</dbReference>
<organism evidence="2 3">
    <name type="scientific">Rubidibacter lacunae KORDI 51-2</name>
    <dbReference type="NCBI Taxonomy" id="582515"/>
    <lineage>
        <taxon>Bacteria</taxon>
        <taxon>Bacillati</taxon>
        <taxon>Cyanobacteriota</taxon>
        <taxon>Cyanophyceae</taxon>
        <taxon>Oscillatoriophycideae</taxon>
        <taxon>Chroococcales</taxon>
        <taxon>Aphanothecaceae</taxon>
        <taxon>Rubidibacter</taxon>
    </lineage>
</organism>
<dbReference type="EMBL" id="ASSJ01000065">
    <property type="protein sequence ID" value="ERN40903.1"/>
    <property type="molecule type" value="Genomic_DNA"/>
</dbReference>
<reference evidence="2 3" key="1">
    <citation type="submission" date="2013-05" db="EMBL/GenBank/DDBJ databases">
        <title>Draft genome sequence of Rubidibacter lacunae KORDI 51-2.</title>
        <authorList>
            <person name="Choi D.H."/>
            <person name="Noh J.H."/>
            <person name="Kwon K.-K."/>
            <person name="Lee J.-H."/>
            <person name="Ryu J.-Y."/>
        </authorList>
    </citation>
    <scope>NUCLEOTIDE SEQUENCE [LARGE SCALE GENOMIC DNA]</scope>
    <source>
        <strain evidence="2 3">KORDI 51-2</strain>
    </source>
</reference>
<dbReference type="InParanoid" id="U5D8G2"/>
<dbReference type="InterPro" id="IPR014922">
    <property type="entry name" value="YdhG-like"/>
</dbReference>
<name>U5D8G2_9CHRO</name>
<dbReference type="SUPFAM" id="SSF159888">
    <property type="entry name" value="YdhG-like"/>
    <property type="match status" value="1"/>
</dbReference>
<sequence length="141" mass="16168">MKPFTDPQVHAVYDGYPQEIRNKLLSLRELIFEVAASLEGVGDLEEALKWGEPAYLTSQTKSGTTIRLTWKPSEPNSYAMLFHCQTNLVATFRERYPEDLEFQGNRAIVFQRDSAVPVDKLSECVASALLYHQNKNLDRFR</sequence>
<dbReference type="OrthoDB" id="328972at2"/>
<proteinExistence type="predicted"/>
<evidence type="ECO:0000259" key="1">
    <source>
        <dbReference type="Pfam" id="PF08818"/>
    </source>
</evidence>
<evidence type="ECO:0000313" key="3">
    <source>
        <dbReference type="Proteomes" id="UP000016960"/>
    </source>
</evidence>